<name>A0A919INL9_9ACTN</name>
<reference evidence="1" key="1">
    <citation type="submission" date="2021-01" db="EMBL/GenBank/DDBJ databases">
        <title>Whole genome shotgun sequence of Actinoplanes cyaneus NBRC 14990.</title>
        <authorList>
            <person name="Komaki H."/>
            <person name="Tamura T."/>
        </authorList>
    </citation>
    <scope>NUCLEOTIDE SEQUENCE</scope>
    <source>
        <strain evidence="1">NBRC 14990</strain>
    </source>
</reference>
<organism evidence="1 2">
    <name type="scientific">Actinoplanes cyaneus</name>
    <dbReference type="NCBI Taxonomy" id="52696"/>
    <lineage>
        <taxon>Bacteria</taxon>
        <taxon>Bacillati</taxon>
        <taxon>Actinomycetota</taxon>
        <taxon>Actinomycetes</taxon>
        <taxon>Micromonosporales</taxon>
        <taxon>Micromonosporaceae</taxon>
        <taxon>Actinoplanes</taxon>
    </lineage>
</organism>
<gene>
    <name evidence="1" type="ORF">Acy02nite_55180</name>
</gene>
<evidence type="ECO:0000313" key="2">
    <source>
        <dbReference type="Proteomes" id="UP000619479"/>
    </source>
</evidence>
<protein>
    <submittedName>
        <fullName evidence="1">Uncharacterized protein</fullName>
    </submittedName>
</protein>
<accession>A0A919INL9</accession>
<proteinExistence type="predicted"/>
<sequence>MTVQLGNVFRCGVAVTREGPQPATPRTTPYLRGPDAFAGTSPRAIGSDLIVHAAKDLTAVATELNNGRATSSAGTPLLGGSPVARRSLITFTDLPMRGR</sequence>
<dbReference type="Proteomes" id="UP000619479">
    <property type="component" value="Unassembled WGS sequence"/>
</dbReference>
<dbReference type="AlphaFoldDB" id="A0A919INL9"/>
<dbReference type="EMBL" id="BOMH01000041">
    <property type="protein sequence ID" value="GID67637.1"/>
    <property type="molecule type" value="Genomic_DNA"/>
</dbReference>
<keyword evidence="2" id="KW-1185">Reference proteome</keyword>
<evidence type="ECO:0000313" key="1">
    <source>
        <dbReference type="EMBL" id="GID67637.1"/>
    </source>
</evidence>
<comment type="caution">
    <text evidence="1">The sequence shown here is derived from an EMBL/GenBank/DDBJ whole genome shotgun (WGS) entry which is preliminary data.</text>
</comment>